<dbReference type="KEGG" id="dpp:DICPUDRAFT_84434"/>
<dbReference type="InParanoid" id="F1A2M4"/>
<dbReference type="Proteomes" id="UP000001064">
    <property type="component" value="Unassembled WGS sequence"/>
</dbReference>
<evidence type="ECO:0000313" key="2">
    <source>
        <dbReference type="EMBL" id="EGC29548.1"/>
    </source>
</evidence>
<dbReference type="VEuPathDB" id="AmoebaDB:DICPUDRAFT_84434"/>
<feature type="transmembrane region" description="Helical" evidence="1">
    <location>
        <begin position="57"/>
        <end position="77"/>
    </location>
</feature>
<protein>
    <submittedName>
        <fullName evidence="2">Uncharacterized protein</fullName>
    </submittedName>
</protein>
<gene>
    <name evidence="2" type="ORF">DICPUDRAFT_84434</name>
</gene>
<accession>F1A2M4</accession>
<dbReference type="EMBL" id="GL871418">
    <property type="protein sequence ID" value="EGC29548.1"/>
    <property type="molecule type" value="Genomic_DNA"/>
</dbReference>
<proteinExistence type="predicted"/>
<reference evidence="3" key="1">
    <citation type="journal article" date="2011" name="Genome Biol.">
        <title>Comparative genomics of the social amoebae Dictyostelium discoideum and Dictyostelium purpureum.</title>
        <authorList>
            <consortium name="US DOE Joint Genome Institute (JGI-PGF)"/>
            <person name="Sucgang R."/>
            <person name="Kuo A."/>
            <person name="Tian X."/>
            <person name="Salerno W."/>
            <person name="Parikh A."/>
            <person name="Feasley C.L."/>
            <person name="Dalin E."/>
            <person name="Tu H."/>
            <person name="Huang E."/>
            <person name="Barry K."/>
            <person name="Lindquist E."/>
            <person name="Shapiro H."/>
            <person name="Bruce D."/>
            <person name="Schmutz J."/>
            <person name="Salamov A."/>
            <person name="Fey P."/>
            <person name="Gaudet P."/>
            <person name="Anjard C."/>
            <person name="Babu M.M."/>
            <person name="Basu S."/>
            <person name="Bushmanova Y."/>
            <person name="van der Wel H."/>
            <person name="Katoh-Kurasawa M."/>
            <person name="Dinh C."/>
            <person name="Coutinho P.M."/>
            <person name="Saito T."/>
            <person name="Elias M."/>
            <person name="Schaap P."/>
            <person name="Kay R.R."/>
            <person name="Henrissat B."/>
            <person name="Eichinger L."/>
            <person name="Rivero F."/>
            <person name="Putnam N.H."/>
            <person name="West C.M."/>
            <person name="Loomis W.F."/>
            <person name="Chisholm R.L."/>
            <person name="Shaulsky G."/>
            <person name="Strassmann J.E."/>
            <person name="Queller D.C."/>
            <person name="Kuspa A."/>
            <person name="Grigoriev I.V."/>
        </authorList>
    </citation>
    <scope>NUCLEOTIDE SEQUENCE [LARGE SCALE GENOMIC DNA]</scope>
    <source>
        <strain evidence="3">QSDP1</strain>
    </source>
</reference>
<sequence length="107" mass="12597">MKSNSIRKQHHWTNITIHCIILNSSKKGLKSSKGFILNLSHTHQNAQYLILSHSTRFYLILILSCSVSTFYLKSLIIHWGYSLFFSIVFFQIIHMKHWGSFSIYINH</sequence>
<keyword evidence="1" id="KW-0472">Membrane</keyword>
<dbReference type="GeneID" id="10505234"/>
<keyword evidence="1" id="KW-1133">Transmembrane helix</keyword>
<keyword evidence="3" id="KW-1185">Reference proteome</keyword>
<name>F1A2M4_DICPU</name>
<evidence type="ECO:0000313" key="3">
    <source>
        <dbReference type="Proteomes" id="UP000001064"/>
    </source>
</evidence>
<dbReference type="AlphaFoldDB" id="F1A2M4"/>
<keyword evidence="1" id="KW-0812">Transmembrane</keyword>
<dbReference type="RefSeq" id="XP_003293918.1">
    <property type="nucleotide sequence ID" value="XM_003293870.1"/>
</dbReference>
<organism evidence="2 3">
    <name type="scientific">Dictyostelium purpureum</name>
    <name type="common">Slime mold</name>
    <dbReference type="NCBI Taxonomy" id="5786"/>
    <lineage>
        <taxon>Eukaryota</taxon>
        <taxon>Amoebozoa</taxon>
        <taxon>Evosea</taxon>
        <taxon>Eumycetozoa</taxon>
        <taxon>Dictyostelia</taxon>
        <taxon>Dictyosteliales</taxon>
        <taxon>Dictyosteliaceae</taxon>
        <taxon>Dictyostelium</taxon>
    </lineage>
</organism>
<feature type="transmembrane region" description="Helical" evidence="1">
    <location>
        <begin position="83"/>
        <end position="105"/>
    </location>
</feature>
<evidence type="ECO:0000256" key="1">
    <source>
        <dbReference type="SAM" id="Phobius"/>
    </source>
</evidence>